<gene>
    <name evidence="1" type="ORF">C0Q70_19189</name>
</gene>
<comment type="caution">
    <text evidence="1">The sequence shown here is derived from an EMBL/GenBank/DDBJ whole genome shotgun (WGS) entry which is preliminary data.</text>
</comment>
<dbReference type="EMBL" id="PZQS01000012">
    <property type="protein sequence ID" value="PVD21023.1"/>
    <property type="molecule type" value="Genomic_DNA"/>
</dbReference>
<proteinExistence type="predicted"/>
<sequence>MSSGPCKDLGTLANNTAKRRNDINTQYQHAQSVTKYLSRRRSMSELVCSDDSVNTLLRTTSGAVCVSCQPAFLAAKTSVCSCSEEQTVCAKTDSGYVCLVSTVHPHSVPPD</sequence>
<name>A0A2T7NIL6_POMCA</name>
<evidence type="ECO:0000313" key="2">
    <source>
        <dbReference type="Proteomes" id="UP000245119"/>
    </source>
</evidence>
<evidence type="ECO:0000313" key="1">
    <source>
        <dbReference type="EMBL" id="PVD21023.1"/>
    </source>
</evidence>
<accession>A0A2T7NIL6</accession>
<reference evidence="1 2" key="1">
    <citation type="submission" date="2018-04" db="EMBL/GenBank/DDBJ databases">
        <title>The genome of golden apple snail Pomacea canaliculata provides insight into stress tolerance and invasive adaptation.</title>
        <authorList>
            <person name="Liu C."/>
            <person name="Liu B."/>
            <person name="Ren Y."/>
            <person name="Zhang Y."/>
            <person name="Wang H."/>
            <person name="Li S."/>
            <person name="Jiang F."/>
            <person name="Yin L."/>
            <person name="Zhang G."/>
            <person name="Qian W."/>
            <person name="Fan W."/>
        </authorList>
    </citation>
    <scope>NUCLEOTIDE SEQUENCE [LARGE SCALE GENOMIC DNA]</scope>
    <source>
        <strain evidence="1">SZHN2017</strain>
        <tissue evidence="1">Muscle</tissue>
    </source>
</reference>
<keyword evidence="2" id="KW-1185">Reference proteome</keyword>
<dbReference type="AlphaFoldDB" id="A0A2T7NIL6"/>
<organism evidence="1 2">
    <name type="scientific">Pomacea canaliculata</name>
    <name type="common">Golden apple snail</name>
    <dbReference type="NCBI Taxonomy" id="400727"/>
    <lineage>
        <taxon>Eukaryota</taxon>
        <taxon>Metazoa</taxon>
        <taxon>Spiralia</taxon>
        <taxon>Lophotrochozoa</taxon>
        <taxon>Mollusca</taxon>
        <taxon>Gastropoda</taxon>
        <taxon>Caenogastropoda</taxon>
        <taxon>Architaenioglossa</taxon>
        <taxon>Ampullarioidea</taxon>
        <taxon>Ampullariidae</taxon>
        <taxon>Pomacea</taxon>
    </lineage>
</organism>
<dbReference type="Proteomes" id="UP000245119">
    <property type="component" value="Linkage Group LG12"/>
</dbReference>
<protein>
    <submittedName>
        <fullName evidence="1">Uncharacterized protein</fullName>
    </submittedName>
</protein>